<protein>
    <submittedName>
        <fullName evidence="1">Uncharacterized protein</fullName>
    </submittedName>
</protein>
<sequence length="92" mass="9564">RHASLVAVVPRGNGDATHPVDECSRHGAVNASVRVDVVGRQQESGAHNTLGGICQRDVVEQKLVDGATGLPALPELLDMGQGVRVVGCLCRS</sequence>
<comment type="caution">
    <text evidence="1">The sequence shown here is derived from an EMBL/GenBank/DDBJ whole genome shotgun (WGS) entry which is preliminary data.</text>
</comment>
<accession>A0A699XDQ2</accession>
<evidence type="ECO:0000313" key="1">
    <source>
        <dbReference type="EMBL" id="GFD55986.1"/>
    </source>
</evidence>
<feature type="non-terminal residue" evidence="1">
    <location>
        <position position="1"/>
    </location>
</feature>
<reference evidence="1" key="1">
    <citation type="journal article" date="2019" name="Sci. Rep.">
        <title>Draft genome of Tanacetum cinerariifolium, the natural source of mosquito coil.</title>
        <authorList>
            <person name="Yamashiro T."/>
            <person name="Shiraishi A."/>
            <person name="Satake H."/>
            <person name="Nakayama K."/>
        </authorList>
    </citation>
    <scope>NUCLEOTIDE SEQUENCE</scope>
</reference>
<organism evidence="1">
    <name type="scientific">Tanacetum cinerariifolium</name>
    <name type="common">Dalmatian daisy</name>
    <name type="synonym">Chrysanthemum cinerariifolium</name>
    <dbReference type="NCBI Taxonomy" id="118510"/>
    <lineage>
        <taxon>Eukaryota</taxon>
        <taxon>Viridiplantae</taxon>
        <taxon>Streptophyta</taxon>
        <taxon>Embryophyta</taxon>
        <taxon>Tracheophyta</taxon>
        <taxon>Spermatophyta</taxon>
        <taxon>Magnoliopsida</taxon>
        <taxon>eudicotyledons</taxon>
        <taxon>Gunneridae</taxon>
        <taxon>Pentapetalae</taxon>
        <taxon>asterids</taxon>
        <taxon>campanulids</taxon>
        <taxon>Asterales</taxon>
        <taxon>Asteraceae</taxon>
        <taxon>Asteroideae</taxon>
        <taxon>Anthemideae</taxon>
        <taxon>Anthemidinae</taxon>
        <taxon>Tanacetum</taxon>
    </lineage>
</organism>
<name>A0A699XDQ2_TANCI</name>
<dbReference type="EMBL" id="BKCJ011824048">
    <property type="protein sequence ID" value="GFD55986.1"/>
    <property type="molecule type" value="Genomic_DNA"/>
</dbReference>
<gene>
    <name evidence="1" type="ORF">Tci_927955</name>
</gene>
<dbReference type="AlphaFoldDB" id="A0A699XDQ2"/>
<proteinExistence type="predicted"/>
<feature type="non-terminal residue" evidence="1">
    <location>
        <position position="92"/>
    </location>
</feature>